<dbReference type="VEuPathDB" id="PiroplasmaDB:BMR1_03g03800"/>
<dbReference type="AlphaFoldDB" id="A0A1R4AC78"/>
<comment type="similarity">
    <text evidence="2 6">Belongs to the VPS35 family.</text>
</comment>
<dbReference type="PANTHER" id="PTHR11099:SF0">
    <property type="entry name" value="VACUOLAR PROTEIN SORTING-ASSOCIATED PROTEIN 35"/>
    <property type="match status" value="1"/>
</dbReference>
<accession>A0A1R4AC78</accession>
<dbReference type="InterPro" id="IPR042491">
    <property type="entry name" value="Vps35_C"/>
</dbReference>
<dbReference type="PANTHER" id="PTHR11099">
    <property type="entry name" value="VACUOLAR SORTING PROTEIN 35"/>
    <property type="match status" value="1"/>
</dbReference>
<keyword evidence="8" id="KW-1185">Reference proteome</keyword>
<evidence type="ECO:0000256" key="5">
    <source>
        <dbReference type="ARBA" id="ARBA00023136"/>
    </source>
</evidence>
<name>A0A1R4AC78_BABMR</name>
<reference evidence="7 8" key="1">
    <citation type="journal article" date="2012" name="Nucleic Acids Res.">
        <title>Sequencing of the smallest Apicomplexan genome from the human pathogen Babesia microti.</title>
        <authorList>
            <person name="Cornillot E."/>
            <person name="Hadj-Kaddour K."/>
            <person name="Dassouli A."/>
            <person name="Noel B."/>
            <person name="Ranwez V."/>
            <person name="Vacherie B."/>
            <person name="Augagneur Y."/>
            <person name="Bres V."/>
            <person name="Duclos A."/>
            <person name="Randazzo S."/>
            <person name="Carcy B."/>
            <person name="Debierre-Grockiego F."/>
            <person name="Delbecq S."/>
            <person name="Moubri-Menage K."/>
            <person name="Shams-Eldin H."/>
            <person name="Usmani-Brown S."/>
            <person name="Bringaud F."/>
            <person name="Wincker P."/>
            <person name="Vivares C.P."/>
            <person name="Schwarz R.T."/>
            <person name="Schetters T.P."/>
            <person name="Krause P.J."/>
            <person name="Gorenflot A."/>
            <person name="Berry V."/>
            <person name="Barbe V."/>
            <person name="Ben Mamoun C."/>
        </authorList>
    </citation>
    <scope>NUCLEOTIDE SEQUENCE [LARGE SCALE GENOMIC DNA]</scope>
    <source>
        <strain evidence="7 8">RI</strain>
    </source>
</reference>
<dbReference type="PIRSF" id="PIRSF009375">
    <property type="entry name" value="Retromer_Vps35"/>
    <property type="match status" value="1"/>
</dbReference>
<evidence type="ECO:0000313" key="7">
    <source>
        <dbReference type="EMBL" id="SJK86606.1"/>
    </source>
</evidence>
<dbReference type="RefSeq" id="XP_021338745.1">
    <property type="nucleotide sequence ID" value="XM_021482199.1"/>
</dbReference>
<dbReference type="GeneID" id="24425407"/>
<keyword evidence="4 6" id="KW-0653">Protein transport</keyword>
<dbReference type="Pfam" id="PF03635">
    <property type="entry name" value="Vps35"/>
    <property type="match status" value="1"/>
</dbReference>
<gene>
    <name evidence="7" type="ORF">BMR1_03g03800</name>
</gene>
<comment type="subcellular location">
    <subcellularLocation>
        <location evidence="1">Membrane</location>
        <topology evidence="1">Peripheral membrane protein</topology>
    </subcellularLocation>
</comment>
<dbReference type="EMBL" id="LN871598">
    <property type="protein sequence ID" value="SJK86606.1"/>
    <property type="molecule type" value="Genomic_DNA"/>
</dbReference>
<evidence type="ECO:0000256" key="3">
    <source>
        <dbReference type="ARBA" id="ARBA00022448"/>
    </source>
</evidence>
<dbReference type="GO" id="GO:0006886">
    <property type="term" value="P:intracellular protein transport"/>
    <property type="evidence" value="ECO:0007669"/>
    <property type="project" value="TreeGrafter"/>
</dbReference>
<evidence type="ECO:0000313" key="8">
    <source>
        <dbReference type="Proteomes" id="UP000002899"/>
    </source>
</evidence>
<evidence type="ECO:0000256" key="2">
    <source>
        <dbReference type="ARBA" id="ARBA00006536"/>
    </source>
</evidence>
<reference evidence="7 8" key="3">
    <citation type="journal article" date="2016" name="Sci. Rep.">
        <title>Genome-wide diversity and gene expression profiling of Babesia microti isolates identify polymorphic genes that mediate host-pathogen interactions.</title>
        <authorList>
            <person name="Silva J.C."/>
            <person name="Cornillot E."/>
            <person name="McCracken C."/>
            <person name="Usmani-Brown S."/>
            <person name="Dwivedi A."/>
            <person name="Ifeonu O.O."/>
            <person name="Crabtree J."/>
            <person name="Gotia H.T."/>
            <person name="Virji A.Z."/>
            <person name="Reynes C."/>
            <person name="Colinge J."/>
            <person name="Kumar V."/>
            <person name="Lawres L."/>
            <person name="Pazzi J.E."/>
            <person name="Pablo J.V."/>
            <person name="Hung C."/>
            <person name="Brancato J."/>
            <person name="Kumari P."/>
            <person name="Orvis J."/>
            <person name="Tretina K."/>
            <person name="Chibucos M."/>
            <person name="Ott S."/>
            <person name="Sadzewicz L."/>
            <person name="Sengamalay N."/>
            <person name="Shetty A.C."/>
            <person name="Su Q."/>
            <person name="Tallon L."/>
            <person name="Fraser C.M."/>
            <person name="Frutos R."/>
            <person name="Molina D.M."/>
            <person name="Krause P.J."/>
            <person name="Ben Mamoun C."/>
        </authorList>
    </citation>
    <scope>NUCLEOTIDE SEQUENCE [LARGE SCALE GENOMIC DNA]</scope>
    <source>
        <strain evidence="7 8">RI</strain>
    </source>
</reference>
<comment type="function">
    <text evidence="6">Plays a role in vesicular protein sorting.</text>
</comment>
<dbReference type="OrthoDB" id="10258141at2759"/>
<dbReference type="GO" id="GO:0030906">
    <property type="term" value="C:retromer, cargo-selective complex"/>
    <property type="evidence" value="ECO:0007669"/>
    <property type="project" value="InterPro"/>
</dbReference>
<proteinExistence type="inferred from homology"/>
<keyword evidence="3 6" id="KW-0813">Transport</keyword>
<evidence type="ECO:0000256" key="6">
    <source>
        <dbReference type="PIRNR" id="PIRNR009375"/>
    </source>
</evidence>
<reference evidence="7 8" key="2">
    <citation type="journal article" date="2013" name="PLoS ONE">
        <title>Whole genome mapping and re-organization of the nuclear and mitochondrial genomes of Babesia microti isolates.</title>
        <authorList>
            <person name="Cornillot E."/>
            <person name="Dassouli A."/>
            <person name="Garg A."/>
            <person name="Pachikara N."/>
            <person name="Randazzo S."/>
            <person name="Depoix D."/>
            <person name="Carcy B."/>
            <person name="Delbecq S."/>
            <person name="Frutos R."/>
            <person name="Silva J.C."/>
            <person name="Sutton R."/>
            <person name="Krause P.J."/>
            <person name="Mamoun C.B."/>
        </authorList>
    </citation>
    <scope>NUCLEOTIDE SEQUENCE [LARGE SCALE GENOMIC DNA]</scope>
    <source>
        <strain evidence="7 8">RI</strain>
    </source>
</reference>
<organism evidence="7 8">
    <name type="scientific">Babesia microti (strain RI)</name>
    <dbReference type="NCBI Taxonomy" id="1133968"/>
    <lineage>
        <taxon>Eukaryota</taxon>
        <taxon>Sar</taxon>
        <taxon>Alveolata</taxon>
        <taxon>Apicomplexa</taxon>
        <taxon>Aconoidasida</taxon>
        <taxon>Piroplasmida</taxon>
        <taxon>Babesiidae</taxon>
        <taxon>Babesia</taxon>
    </lineage>
</organism>
<keyword evidence="5" id="KW-0472">Membrane</keyword>
<dbReference type="GO" id="GO:0042147">
    <property type="term" value="P:retrograde transport, endosome to Golgi"/>
    <property type="evidence" value="ECO:0007669"/>
    <property type="project" value="InterPro"/>
</dbReference>
<dbReference type="GO" id="GO:0005770">
    <property type="term" value="C:late endosome"/>
    <property type="evidence" value="ECO:0007669"/>
    <property type="project" value="TreeGrafter"/>
</dbReference>
<evidence type="ECO:0000256" key="1">
    <source>
        <dbReference type="ARBA" id="ARBA00004170"/>
    </source>
</evidence>
<dbReference type="InterPro" id="IPR005378">
    <property type="entry name" value="Vps35"/>
</dbReference>
<sequence length="786" mass="90476">MTFALENDAFDQAQLLEGMLIDIKEHSYYMRKSIEKEDLKSTIVHVSNIVGELRTSNLSPKYYYQLYMRIFNEMQHFSNFIGDKSKHGIDICDIYDSVQQAGYILPRIYLLTTAGSFYIAQGTNVSRRILNDMTEMCKGVQHPMRGLFLRYYMVQICKNRLLGSSSNDLNSFEDSHEFLLQNFAESASLWVRLGQNILSIKERKKRETERLELGMLVSTNLVCIAQLDGLDYNIYAKRTLPFIIAQITAISDQTCLQYLLDCVIQAFSDEFHLRTLNDILETSILHLSPENLNSILINLMNRLLTFIINNPKACLEGLNVFGIFQTHINKVDLTNAKIESALQLQYNFLKFTITLYPGLWEHIETILERSIEIMQLMNVKDLSPDVDAAINIITTSTEALGIAFLQYPYMEKFLSYFSFDTKIEASCRVMDIISTKYVTTISQLKSLVNACNSIFVATEEENCEVLPKIVQNKLVKQQQMVWKLLRSIASDTPNEELDMILYLQNKILDSGYRRCELTIPSIVNRYLELISNICSPGGFTSRASTPRSDCGGRWNDESPMSPMSSNFADLCHTIYRLIHTGIQSIVLIDPQNAIKLSILVAISANECNGTFNEFEQECCEYITDALIYFEDYIVDSTQQMDLLKYIAGAISSKISYVSPQDMEPLMGRVIKSGYKFIRKRDKCRSILIASHMYWNNSVYKNPRRVWECFSKCREIANSGLYTKPIDHCNMLIDLYDKAIYYTKTKVEMFNSQLLKEIEKEIQSLLNDNKLNEAQVSRYEKLKNENN</sequence>
<dbReference type="Proteomes" id="UP000002899">
    <property type="component" value="Chromosome III"/>
</dbReference>
<protein>
    <recommendedName>
        <fullName evidence="6">Vacuolar protein sorting-associated protein 35</fullName>
    </recommendedName>
</protein>
<dbReference type="Gene3D" id="1.25.40.660">
    <property type="entry name" value="Vacuolar protein sorting-associated protein 35, helical subcomplex Vps35-C"/>
    <property type="match status" value="1"/>
</dbReference>
<dbReference type="KEGG" id="bmic:BMR1_03g03800"/>
<evidence type="ECO:0000256" key="4">
    <source>
        <dbReference type="ARBA" id="ARBA00022927"/>
    </source>
</evidence>
<dbReference type="GO" id="GO:0005829">
    <property type="term" value="C:cytosol"/>
    <property type="evidence" value="ECO:0007669"/>
    <property type="project" value="GOC"/>
</dbReference>